<evidence type="ECO:0000256" key="1">
    <source>
        <dbReference type="SAM" id="Coils"/>
    </source>
</evidence>
<proteinExistence type="predicted"/>
<feature type="compositionally biased region" description="Polar residues" evidence="2">
    <location>
        <begin position="230"/>
        <end position="241"/>
    </location>
</feature>
<dbReference type="EMBL" id="JABCRE010000003">
    <property type="protein sequence ID" value="NMW32735.1"/>
    <property type="molecule type" value="Genomic_DNA"/>
</dbReference>
<feature type="region of interest" description="Disordered" evidence="2">
    <location>
        <begin position="202"/>
        <end position="241"/>
    </location>
</feature>
<organism evidence="3 4">
    <name type="scientific">Pontixanthobacter rizhaonensis</name>
    <dbReference type="NCBI Taxonomy" id="2730337"/>
    <lineage>
        <taxon>Bacteria</taxon>
        <taxon>Pseudomonadati</taxon>
        <taxon>Pseudomonadota</taxon>
        <taxon>Alphaproteobacteria</taxon>
        <taxon>Sphingomonadales</taxon>
        <taxon>Erythrobacteraceae</taxon>
        <taxon>Pontixanthobacter</taxon>
    </lineage>
</organism>
<accession>A0A848QRL6</accession>
<dbReference type="AlphaFoldDB" id="A0A848QRL6"/>
<sequence length="241" mass="27463">MYYDKATAALEQELRREEAKLQKIQDQAAEKKRKLRAVKSRLFATTKSDKWHAMALTAEARRIGFTGEHAEALFHLRNLSLSDYVEAVTPFANAKAEASILSVEYDAVRANYTDWTELGKHQHWDRARREYEAEVEGFKKWQAENPDKTSWRDKPATKNQYFLIWRTAEHLGIQQPLNLKCGEAHDWLDNHDANLRFRAALAAETDSQPVTAPPTNQPASKPVRDEAAQPKSSSSSENPDG</sequence>
<evidence type="ECO:0000313" key="3">
    <source>
        <dbReference type="EMBL" id="NMW32735.1"/>
    </source>
</evidence>
<name>A0A848QRL6_9SPHN</name>
<protein>
    <submittedName>
        <fullName evidence="3">Uncharacterized protein</fullName>
    </submittedName>
</protein>
<gene>
    <name evidence="3" type="ORF">HKD42_11745</name>
</gene>
<reference evidence="3 4" key="1">
    <citation type="submission" date="2020-04" db="EMBL/GenBank/DDBJ databases">
        <authorList>
            <person name="Liu A."/>
        </authorList>
    </citation>
    <scope>NUCLEOTIDE SEQUENCE [LARGE SCALE GENOMIC DNA]</scope>
    <source>
        <strain evidence="3 4">RZ02</strain>
    </source>
</reference>
<evidence type="ECO:0000256" key="2">
    <source>
        <dbReference type="SAM" id="MobiDB-lite"/>
    </source>
</evidence>
<keyword evidence="4" id="KW-1185">Reference proteome</keyword>
<feature type="coiled-coil region" evidence="1">
    <location>
        <begin position="7"/>
        <end position="41"/>
    </location>
</feature>
<comment type="caution">
    <text evidence="3">The sequence shown here is derived from an EMBL/GenBank/DDBJ whole genome shotgun (WGS) entry which is preliminary data.</text>
</comment>
<keyword evidence="1" id="KW-0175">Coiled coil</keyword>
<dbReference type="RefSeq" id="WP_170013560.1">
    <property type="nucleotide sequence ID" value="NZ_JABCRE010000003.1"/>
</dbReference>
<evidence type="ECO:0000313" key="4">
    <source>
        <dbReference type="Proteomes" id="UP000561181"/>
    </source>
</evidence>
<dbReference type="Proteomes" id="UP000561181">
    <property type="component" value="Unassembled WGS sequence"/>
</dbReference>